<proteinExistence type="predicted"/>
<evidence type="ECO:0000313" key="3">
    <source>
        <dbReference type="EMBL" id="RZC26478.1"/>
    </source>
</evidence>
<name>A0A445LT28_GLYSO</name>
<protein>
    <submittedName>
        <fullName evidence="3">NADPH--cytochrome P450 reductase 2</fullName>
    </submittedName>
</protein>
<sequence length="250" mass="27267">MYHSLSQSLTRRHHTPQRPHRRLSSCSFLLENCDFLMLITTSVAVLIGCIVVFIWRRPSSPKVKPLEPPKHVIEKLPEIDVDDDTKKVTILFGTQTGTAKNTLCLRKDSQNALSLRKIRVGWKNLVKNNVAEPNSNSPWVVLGDMLGAPNNIIGAPKSIDEFGLRVTRGIGLASTTSDLSFMGLAANGTGELSSRVGNSQPAQLASPTGESHGAQIVGGTGETSVTCHPQSELVNAFYDLHDFYVKKNPI</sequence>
<evidence type="ECO:0000256" key="1">
    <source>
        <dbReference type="SAM" id="MobiDB-lite"/>
    </source>
</evidence>
<keyword evidence="4" id="KW-1185">Reference proteome</keyword>
<organism evidence="3 4">
    <name type="scientific">Glycine soja</name>
    <name type="common">Wild soybean</name>
    <dbReference type="NCBI Taxonomy" id="3848"/>
    <lineage>
        <taxon>Eukaryota</taxon>
        <taxon>Viridiplantae</taxon>
        <taxon>Streptophyta</taxon>
        <taxon>Embryophyta</taxon>
        <taxon>Tracheophyta</taxon>
        <taxon>Spermatophyta</taxon>
        <taxon>Magnoliopsida</taxon>
        <taxon>eudicotyledons</taxon>
        <taxon>Gunneridae</taxon>
        <taxon>Pentapetalae</taxon>
        <taxon>rosids</taxon>
        <taxon>fabids</taxon>
        <taxon>Fabales</taxon>
        <taxon>Fabaceae</taxon>
        <taxon>Papilionoideae</taxon>
        <taxon>50 kb inversion clade</taxon>
        <taxon>NPAAA clade</taxon>
        <taxon>indigoferoid/millettioid clade</taxon>
        <taxon>Phaseoleae</taxon>
        <taxon>Glycine</taxon>
        <taxon>Glycine subgen. Soja</taxon>
    </lineage>
</organism>
<evidence type="ECO:0000256" key="2">
    <source>
        <dbReference type="SAM" id="Phobius"/>
    </source>
</evidence>
<reference evidence="3 4" key="1">
    <citation type="submission" date="2018-09" db="EMBL/GenBank/DDBJ databases">
        <title>A high-quality reference genome of wild soybean provides a powerful tool to mine soybean genomes.</title>
        <authorList>
            <person name="Xie M."/>
            <person name="Chung C.Y.L."/>
            <person name="Li M.-W."/>
            <person name="Wong F.-L."/>
            <person name="Chan T.-F."/>
            <person name="Lam H.-M."/>
        </authorList>
    </citation>
    <scope>NUCLEOTIDE SEQUENCE [LARGE SCALE GENOMIC DNA]</scope>
    <source>
        <strain evidence="4">cv. W05</strain>
        <tissue evidence="3">Hypocotyl of etiolated seedlings</tissue>
    </source>
</reference>
<feature type="compositionally biased region" description="Polar residues" evidence="1">
    <location>
        <begin position="192"/>
        <end position="209"/>
    </location>
</feature>
<comment type="caution">
    <text evidence="3">The sequence shown here is derived from an EMBL/GenBank/DDBJ whole genome shotgun (WGS) entry which is preliminary data.</text>
</comment>
<keyword evidence="2" id="KW-0472">Membrane</keyword>
<feature type="transmembrane region" description="Helical" evidence="2">
    <location>
        <begin position="35"/>
        <end position="55"/>
    </location>
</feature>
<keyword evidence="2" id="KW-1133">Transmembrane helix</keyword>
<evidence type="ECO:0000313" key="4">
    <source>
        <dbReference type="Proteomes" id="UP000289340"/>
    </source>
</evidence>
<keyword evidence="2" id="KW-0812">Transmembrane</keyword>
<dbReference type="Proteomes" id="UP000289340">
    <property type="component" value="Chromosome 2"/>
</dbReference>
<dbReference type="EMBL" id="QZWG01000002">
    <property type="protein sequence ID" value="RZC26478.1"/>
    <property type="molecule type" value="Genomic_DNA"/>
</dbReference>
<gene>
    <name evidence="3" type="ORF">D0Y65_004908</name>
</gene>
<feature type="region of interest" description="Disordered" evidence="1">
    <location>
        <begin position="192"/>
        <end position="217"/>
    </location>
</feature>
<dbReference type="AlphaFoldDB" id="A0A445LT28"/>
<accession>A0A445LT28</accession>